<dbReference type="EMBL" id="FQXG01000004">
    <property type="protein sequence ID" value="SHH77074.1"/>
    <property type="molecule type" value="Genomic_DNA"/>
</dbReference>
<dbReference type="RefSeq" id="WP_067656936.1">
    <property type="nucleotide sequence ID" value="NZ_FQXG01000004.1"/>
</dbReference>
<evidence type="ECO:0000313" key="1">
    <source>
        <dbReference type="EMBL" id="SHH77074.1"/>
    </source>
</evidence>
<dbReference type="OrthoDB" id="6197979at2"/>
<evidence type="ECO:0008006" key="3">
    <source>
        <dbReference type="Google" id="ProtNLM"/>
    </source>
</evidence>
<organism evidence="1 2">
    <name type="scientific">Ferrimonas marina</name>
    <dbReference type="NCBI Taxonomy" id="299255"/>
    <lineage>
        <taxon>Bacteria</taxon>
        <taxon>Pseudomonadati</taxon>
        <taxon>Pseudomonadota</taxon>
        <taxon>Gammaproteobacteria</taxon>
        <taxon>Alteromonadales</taxon>
        <taxon>Ferrimonadaceae</taxon>
        <taxon>Ferrimonas</taxon>
    </lineage>
</organism>
<sequence>MELSNLDRLDPQILLGIVNEKLRLGSGNLADLAAEMELDSLALEQRLAEIGFHYHNDVNQFRRG</sequence>
<accession>A0A1M5VQ12</accession>
<proteinExistence type="predicted"/>
<dbReference type="Proteomes" id="UP000184268">
    <property type="component" value="Unassembled WGS sequence"/>
</dbReference>
<reference evidence="1 2" key="1">
    <citation type="submission" date="2016-11" db="EMBL/GenBank/DDBJ databases">
        <authorList>
            <person name="Jaros S."/>
            <person name="Januszkiewicz K."/>
            <person name="Wedrychowicz H."/>
        </authorList>
    </citation>
    <scope>NUCLEOTIDE SEQUENCE [LARGE SCALE GENOMIC DNA]</scope>
    <source>
        <strain evidence="1 2">DSM 16917</strain>
    </source>
</reference>
<dbReference type="InterPro" id="IPR025346">
    <property type="entry name" value="DUF4250"/>
</dbReference>
<dbReference type="AlphaFoldDB" id="A0A1M5VQ12"/>
<gene>
    <name evidence="1" type="ORF">SAMN02745129_2895</name>
</gene>
<dbReference type="Pfam" id="PF14056">
    <property type="entry name" value="DUF4250"/>
    <property type="match status" value="1"/>
</dbReference>
<protein>
    <recommendedName>
        <fullName evidence="3">DUF4250 domain-containing protein</fullName>
    </recommendedName>
</protein>
<evidence type="ECO:0000313" key="2">
    <source>
        <dbReference type="Proteomes" id="UP000184268"/>
    </source>
</evidence>
<dbReference type="STRING" id="299255.SAMN02745129_2895"/>
<name>A0A1M5VQ12_9GAMM</name>
<keyword evidence="2" id="KW-1185">Reference proteome</keyword>